<keyword evidence="3" id="KW-1133">Transmembrane helix</keyword>
<dbReference type="AlphaFoldDB" id="A0A7K5BJX6"/>
<dbReference type="Proteomes" id="UP000529852">
    <property type="component" value="Unassembled WGS sequence"/>
</dbReference>
<dbReference type="PANTHER" id="PTHR24028:SF328">
    <property type="entry name" value="CADHERIN-3"/>
    <property type="match status" value="1"/>
</dbReference>
<dbReference type="GO" id="GO:0005886">
    <property type="term" value="C:plasma membrane"/>
    <property type="evidence" value="ECO:0007669"/>
    <property type="project" value="TreeGrafter"/>
</dbReference>
<evidence type="ECO:0000256" key="3">
    <source>
        <dbReference type="ARBA" id="ARBA00022989"/>
    </source>
</evidence>
<dbReference type="InterPro" id="IPR015919">
    <property type="entry name" value="Cadherin-like_sf"/>
</dbReference>
<gene>
    <name evidence="8" type="primary">Pcdhgc3</name>
    <name evidence="8" type="ORF">FURFIG_R15623</name>
</gene>
<dbReference type="CDD" id="cd11304">
    <property type="entry name" value="Cadherin_repeat"/>
    <property type="match status" value="1"/>
</dbReference>
<dbReference type="EMBL" id="VYZD01006238">
    <property type="protein sequence ID" value="NWR96089.1"/>
    <property type="molecule type" value="Genomic_DNA"/>
</dbReference>
<evidence type="ECO:0000313" key="8">
    <source>
        <dbReference type="EMBL" id="NWR96089.1"/>
    </source>
</evidence>
<organism evidence="8 9">
    <name type="scientific">Furnarius figulus</name>
    <dbReference type="NCBI Taxonomy" id="463165"/>
    <lineage>
        <taxon>Eukaryota</taxon>
        <taxon>Metazoa</taxon>
        <taxon>Chordata</taxon>
        <taxon>Craniata</taxon>
        <taxon>Vertebrata</taxon>
        <taxon>Euteleostomi</taxon>
        <taxon>Archelosauria</taxon>
        <taxon>Archosauria</taxon>
        <taxon>Dinosauria</taxon>
        <taxon>Saurischia</taxon>
        <taxon>Theropoda</taxon>
        <taxon>Coelurosauria</taxon>
        <taxon>Aves</taxon>
        <taxon>Neognathae</taxon>
        <taxon>Neoaves</taxon>
        <taxon>Telluraves</taxon>
        <taxon>Australaves</taxon>
        <taxon>Passeriformes</taxon>
        <taxon>Furnariidae</taxon>
        <taxon>Furnarius</taxon>
    </lineage>
</organism>
<feature type="non-terminal residue" evidence="8">
    <location>
        <position position="1"/>
    </location>
</feature>
<keyword evidence="6" id="KW-0106">Calcium</keyword>
<dbReference type="SUPFAM" id="SSF49313">
    <property type="entry name" value="Cadherin-like"/>
    <property type="match status" value="1"/>
</dbReference>
<evidence type="ECO:0000256" key="5">
    <source>
        <dbReference type="ARBA" id="ARBA00023180"/>
    </source>
</evidence>
<evidence type="ECO:0000256" key="2">
    <source>
        <dbReference type="ARBA" id="ARBA00022692"/>
    </source>
</evidence>
<proteinExistence type="predicted"/>
<name>A0A7K5BJX6_9FURN</name>
<sequence length="61" mass="6447">PPVFTKSVYEARVFENLPMGSVVLRVRATDADAGSNGQVSYSLGSSPKGVRELFAVDSETG</sequence>
<evidence type="ECO:0000259" key="7">
    <source>
        <dbReference type="PROSITE" id="PS50268"/>
    </source>
</evidence>
<dbReference type="GO" id="GO:0005509">
    <property type="term" value="F:calcium ion binding"/>
    <property type="evidence" value="ECO:0007669"/>
    <property type="project" value="UniProtKB-UniRule"/>
</dbReference>
<dbReference type="Pfam" id="PF00028">
    <property type="entry name" value="Cadherin"/>
    <property type="match status" value="1"/>
</dbReference>
<evidence type="ECO:0000313" key="9">
    <source>
        <dbReference type="Proteomes" id="UP000529852"/>
    </source>
</evidence>
<keyword evidence="9" id="KW-1185">Reference proteome</keyword>
<keyword evidence="4" id="KW-0472">Membrane</keyword>
<dbReference type="GO" id="GO:0007156">
    <property type="term" value="P:homophilic cell adhesion via plasma membrane adhesion molecules"/>
    <property type="evidence" value="ECO:0007669"/>
    <property type="project" value="InterPro"/>
</dbReference>
<evidence type="ECO:0000256" key="6">
    <source>
        <dbReference type="PROSITE-ProRule" id="PRU00043"/>
    </source>
</evidence>
<dbReference type="InterPro" id="IPR002126">
    <property type="entry name" value="Cadherin-like_dom"/>
</dbReference>
<dbReference type="Gene3D" id="2.60.40.60">
    <property type="entry name" value="Cadherins"/>
    <property type="match status" value="1"/>
</dbReference>
<comment type="caution">
    <text evidence="8">The sequence shown here is derived from an EMBL/GenBank/DDBJ whole genome shotgun (WGS) entry which is preliminary data.</text>
</comment>
<reference evidence="8 9" key="1">
    <citation type="submission" date="2019-09" db="EMBL/GenBank/DDBJ databases">
        <title>Bird 10,000 Genomes (B10K) Project - Family phase.</title>
        <authorList>
            <person name="Zhang G."/>
        </authorList>
    </citation>
    <scope>NUCLEOTIDE SEQUENCE [LARGE SCALE GENOMIC DNA]</scope>
    <source>
        <strain evidence="8">B10K-DU-003-06</strain>
    </source>
</reference>
<evidence type="ECO:0000256" key="4">
    <source>
        <dbReference type="ARBA" id="ARBA00023136"/>
    </source>
</evidence>
<protein>
    <submittedName>
        <fullName evidence="8">PCDGK protein</fullName>
    </submittedName>
</protein>
<keyword evidence="5" id="KW-0325">Glycoprotein</keyword>
<evidence type="ECO:0000256" key="1">
    <source>
        <dbReference type="ARBA" id="ARBA00004167"/>
    </source>
</evidence>
<accession>A0A7K5BJX6</accession>
<feature type="domain" description="Cadherin" evidence="7">
    <location>
        <begin position="5"/>
        <end position="61"/>
    </location>
</feature>
<feature type="non-terminal residue" evidence="8">
    <location>
        <position position="61"/>
    </location>
</feature>
<dbReference type="InterPro" id="IPR050174">
    <property type="entry name" value="Protocadherin/Cadherin-CA"/>
</dbReference>
<keyword evidence="2" id="KW-0812">Transmembrane</keyword>
<comment type="subcellular location">
    <subcellularLocation>
        <location evidence="1">Membrane</location>
        <topology evidence="1">Single-pass membrane protein</topology>
    </subcellularLocation>
</comment>
<dbReference type="PROSITE" id="PS50268">
    <property type="entry name" value="CADHERIN_2"/>
    <property type="match status" value="1"/>
</dbReference>
<dbReference type="PANTHER" id="PTHR24028">
    <property type="entry name" value="CADHERIN-87A"/>
    <property type="match status" value="1"/>
</dbReference>